<dbReference type="STRING" id="149040.A0A194XGK8"/>
<dbReference type="KEGG" id="psco:LY89DRAFT_667957"/>
<feature type="compositionally biased region" description="Polar residues" evidence="1">
    <location>
        <begin position="7"/>
        <end position="25"/>
    </location>
</feature>
<dbReference type="EMBL" id="KQ947412">
    <property type="protein sequence ID" value="KUJ18907.1"/>
    <property type="molecule type" value="Genomic_DNA"/>
</dbReference>
<gene>
    <name evidence="2" type="ORF">LY89DRAFT_667957</name>
</gene>
<proteinExistence type="predicted"/>
<keyword evidence="3" id="KW-1185">Reference proteome</keyword>
<dbReference type="Proteomes" id="UP000070700">
    <property type="component" value="Unassembled WGS sequence"/>
</dbReference>
<evidence type="ECO:0000313" key="3">
    <source>
        <dbReference type="Proteomes" id="UP000070700"/>
    </source>
</evidence>
<dbReference type="GeneID" id="28822732"/>
<sequence length="354" mass="38669">MGDIQSEAPTKQSLPSETLPNGSPISSPPVGTPSSEASSIDEPSIATLPDDSSDQEMSEKKECELANLLGSFRAGRWDPYCCPTAYELVYNRVYRRIFEEYSSSVEALSHVNVTFGPLGAYFCTVKDGLFYRDIPPSLVSKLEAVEVEPRQVALGRGNAWVAIWKDGTFSYNLGAHYSDLADALNERFNENAEIAFIALNPYDNDSWFMVDCNGFCSWNFKNMKRDQIAEIRKRTLSYLQRRSRRTGTSYTSVATTGTKTVSIKVTPETSYDEPAKSLLQRAQRLADFRIQTGNGHSIGLPQALKRPAVAAGCVAGVSTTVLGRAFGLRLGSALNLGVAAGAIACTVVSQNMNR</sequence>
<dbReference type="InParanoid" id="A0A194XGK8"/>
<protein>
    <submittedName>
        <fullName evidence="2">Uncharacterized protein</fullName>
    </submittedName>
</protein>
<name>A0A194XGK8_MOLSC</name>
<reference evidence="2 3" key="1">
    <citation type="submission" date="2015-10" db="EMBL/GenBank/DDBJ databases">
        <title>Full genome of DAOMC 229536 Phialocephala scopiformis, a fungal endophyte of spruce producing the potent anti-insectan compound rugulosin.</title>
        <authorList>
            <consortium name="DOE Joint Genome Institute"/>
            <person name="Walker A.K."/>
            <person name="Frasz S.L."/>
            <person name="Seifert K.A."/>
            <person name="Miller J.D."/>
            <person name="Mondo S.J."/>
            <person name="Labutti K."/>
            <person name="Lipzen A."/>
            <person name="Dockter R."/>
            <person name="Kennedy M."/>
            <person name="Grigoriev I.V."/>
            <person name="Spatafora J.W."/>
        </authorList>
    </citation>
    <scope>NUCLEOTIDE SEQUENCE [LARGE SCALE GENOMIC DNA]</scope>
    <source>
        <strain evidence="2 3">CBS 120377</strain>
    </source>
</reference>
<dbReference type="RefSeq" id="XP_018073262.1">
    <property type="nucleotide sequence ID" value="XM_018213006.1"/>
</dbReference>
<accession>A0A194XGK8</accession>
<organism evidence="2 3">
    <name type="scientific">Mollisia scopiformis</name>
    <name type="common">Conifer needle endophyte fungus</name>
    <name type="synonym">Phialocephala scopiformis</name>
    <dbReference type="NCBI Taxonomy" id="149040"/>
    <lineage>
        <taxon>Eukaryota</taxon>
        <taxon>Fungi</taxon>
        <taxon>Dikarya</taxon>
        <taxon>Ascomycota</taxon>
        <taxon>Pezizomycotina</taxon>
        <taxon>Leotiomycetes</taxon>
        <taxon>Helotiales</taxon>
        <taxon>Mollisiaceae</taxon>
        <taxon>Mollisia</taxon>
    </lineage>
</organism>
<dbReference type="AlphaFoldDB" id="A0A194XGK8"/>
<feature type="region of interest" description="Disordered" evidence="1">
    <location>
        <begin position="1"/>
        <end position="59"/>
    </location>
</feature>
<evidence type="ECO:0000313" key="2">
    <source>
        <dbReference type="EMBL" id="KUJ18907.1"/>
    </source>
</evidence>
<dbReference type="OrthoDB" id="4764735at2759"/>
<evidence type="ECO:0000256" key="1">
    <source>
        <dbReference type="SAM" id="MobiDB-lite"/>
    </source>
</evidence>